<dbReference type="eggNOG" id="COG1108">
    <property type="taxonomic scope" value="Bacteria"/>
</dbReference>
<feature type="transmembrane region" description="Helical" evidence="7">
    <location>
        <begin position="251"/>
        <end position="269"/>
    </location>
</feature>
<dbReference type="GO" id="GO:0071281">
    <property type="term" value="P:cellular response to iron ion"/>
    <property type="evidence" value="ECO:0007669"/>
    <property type="project" value="UniProtKB-ARBA"/>
</dbReference>
<evidence type="ECO:0000313" key="8">
    <source>
        <dbReference type="EMBL" id="KEI42955.1"/>
    </source>
</evidence>
<name>A0A073AU75_9PSEU</name>
<keyword evidence="4 7" id="KW-1133">Transmembrane helix</keyword>
<evidence type="ECO:0000256" key="1">
    <source>
        <dbReference type="ARBA" id="ARBA00004141"/>
    </source>
</evidence>
<evidence type="ECO:0000256" key="5">
    <source>
        <dbReference type="ARBA" id="ARBA00023136"/>
    </source>
</evidence>
<accession>A0A073AU75</accession>
<dbReference type="EMBL" id="JNVU01000048">
    <property type="protein sequence ID" value="KEI42955.1"/>
    <property type="molecule type" value="Genomic_DNA"/>
</dbReference>
<dbReference type="STRING" id="28042.GU90_17605"/>
<comment type="similarity">
    <text evidence="2 6">Belongs to the ABC-3 integral membrane protein family.</text>
</comment>
<dbReference type="GO" id="GO:0010043">
    <property type="term" value="P:response to zinc ion"/>
    <property type="evidence" value="ECO:0007669"/>
    <property type="project" value="TreeGrafter"/>
</dbReference>
<organism evidence="8 9">
    <name type="scientific">Saccharopolyspora rectivirgula</name>
    <dbReference type="NCBI Taxonomy" id="28042"/>
    <lineage>
        <taxon>Bacteria</taxon>
        <taxon>Bacillati</taxon>
        <taxon>Actinomycetota</taxon>
        <taxon>Actinomycetes</taxon>
        <taxon>Pseudonocardiales</taxon>
        <taxon>Pseudonocardiaceae</taxon>
        <taxon>Saccharopolyspora</taxon>
    </lineage>
</organism>
<feature type="transmembrane region" description="Helical" evidence="7">
    <location>
        <begin position="182"/>
        <end position="209"/>
    </location>
</feature>
<keyword evidence="3 6" id="KW-0812">Transmembrane</keyword>
<feature type="transmembrane region" description="Helical" evidence="7">
    <location>
        <begin position="138"/>
        <end position="154"/>
    </location>
</feature>
<evidence type="ECO:0000256" key="4">
    <source>
        <dbReference type="ARBA" id="ARBA00022989"/>
    </source>
</evidence>
<feature type="transmembrane region" description="Helical" evidence="7">
    <location>
        <begin position="221"/>
        <end position="244"/>
    </location>
</feature>
<keyword evidence="5 7" id="KW-0472">Membrane</keyword>
<dbReference type="GO" id="GO:0055085">
    <property type="term" value="P:transmembrane transport"/>
    <property type="evidence" value="ECO:0007669"/>
    <property type="project" value="InterPro"/>
</dbReference>
<protein>
    <submittedName>
        <fullName evidence="8">Membrane protein</fullName>
    </submittedName>
</protein>
<dbReference type="SUPFAM" id="SSF81345">
    <property type="entry name" value="ABC transporter involved in vitamin B12 uptake, BtuC"/>
    <property type="match status" value="1"/>
</dbReference>
<dbReference type="PANTHER" id="PTHR30477">
    <property type="entry name" value="ABC-TRANSPORTER METAL-BINDING PROTEIN"/>
    <property type="match status" value="1"/>
</dbReference>
<sequence>MSDLLVWLVEPLQFGFMRRALLVSLVAGVVCAILSCWITLIGWSLLGDAVSHAVLPGIVLAYLLALPFSLGAFVFGALAVALISGVRNTTRLKGDAAIGVVFTGLFAVGLVLVSRIPSQVDLNHILFGNVLGVSDRDIFQVLLIAALVLTAALLKHRDLTLFAFDPTHAHAIGLNTRRLNALLLGMLALTVVVALQAVGVILVTAMLITPGATAFLLARRFPTMLATAASTSVLSAVTGTYLSFHLDTSTGGMIVICQTAVFAAAYLAAPREGLVPKLVRRYRRADNSSPVNNSTPVS</sequence>
<dbReference type="Proteomes" id="UP000031419">
    <property type="component" value="Unassembled WGS sequence"/>
</dbReference>
<keyword evidence="6" id="KW-0813">Transport</keyword>
<dbReference type="InterPro" id="IPR037294">
    <property type="entry name" value="ABC_BtuC-like"/>
</dbReference>
<dbReference type="Gene3D" id="1.10.3470.10">
    <property type="entry name" value="ABC transporter involved in vitamin B12 uptake, BtuC"/>
    <property type="match status" value="1"/>
</dbReference>
<dbReference type="OrthoDB" id="1016457at2"/>
<evidence type="ECO:0000256" key="2">
    <source>
        <dbReference type="ARBA" id="ARBA00008034"/>
    </source>
</evidence>
<dbReference type="RefSeq" id="WP_029722084.1">
    <property type="nucleotide sequence ID" value="NZ_JAJUIW010000070.1"/>
</dbReference>
<dbReference type="InterPro" id="IPR001626">
    <property type="entry name" value="ABC_TroCD"/>
</dbReference>
<dbReference type="GO" id="GO:0043190">
    <property type="term" value="C:ATP-binding cassette (ABC) transporter complex"/>
    <property type="evidence" value="ECO:0007669"/>
    <property type="project" value="InterPro"/>
</dbReference>
<dbReference type="PANTHER" id="PTHR30477:SF13">
    <property type="entry name" value="IRON TRANSPORT SYSTEM MEMBRANE PROTEIN HI_0360-RELATED"/>
    <property type="match status" value="1"/>
</dbReference>
<feature type="transmembrane region" description="Helical" evidence="7">
    <location>
        <begin position="96"/>
        <end position="118"/>
    </location>
</feature>
<evidence type="ECO:0000256" key="6">
    <source>
        <dbReference type="RuleBase" id="RU003943"/>
    </source>
</evidence>
<dbReference type="AlphaFoldDB" id="A0A073AU75"/>
<proteinExistence type="inferred from homology"/>
<reference evidence="8 9" key="1">
    <citation type="submission" date="2014-06" db="EMBL/GenBank/DDBJ databases">
        <title>Saccharopolyspora rectivirgula DSM-43113 Genome sequencing.</title>
        <authorList>
            <person name="Barrera C."/>
            <person name="Millon L."/>
            <person name="Rognon B."/>
            <person name="Zaugg C."/>
            <person name="Monod M."/>
        </authorList>
    </citation>
    <scope>NUCLEOTIDE SEQUENCE [LARGE SCALE GENOMIC DNA]</scope>
    <source>
        <strain evidence="8 9">DSM 43113</strain>
    </source>
</reference>
<comment type="subcellular location">
    <subcellularLocation>
        <location evidence="6">Cell membrane</location>
        <topology evidence="6">Multi-pass membrane protein</topology>
    </subcellularLocation>
    <subcellularLocation>
        <location evidence="1">Membrane</location>
        <topology evidence="1">Multi-pass membrane protein</topology>
    </subcellularLocation>
</comment>
<feature type="transmembrane region" description="Helical" evidence="7">
    <location>
        <begin position="58"/>
        <end position="84"/>
    </location>
</feature>
<comment type="caution">
    <text evidence="8">The sequence shown here is derived from an EMBL/GenBank/DDBJ whole genome shotgun (WGS) entry which is preliminary data.</text>
</comment>
<evidence type="ECO:0000313" key="9">
    <source>
        <dbReference type="Proteomes" id="UP000031419"/>
    </source>
</evidence>
<dbReference type="Pfam" id="PF00950">
    <property type="entry name" value="ABC-3"/>
    <property type="match status" value="1"/>
</dbReference>
<dbReference type="CDD" id="cd06550">
    <property type="entry name" value="TM_ABC_iron-siderophores_like"/>
    <property type="match status" value="1"/>
</dbReference>
<evidence type="ECO:0000256" key="7">
    <source>
        <dbReference type="SAM" id="Phobius"/>
    </source>
</evidence>
<dbReference type="FunFam" id="1.10.3470.10:FF:000003">
    <property type="entry name" value="Iron ABC transporter permease SitD"/>
    <property type="match status" value="1"/>
</dbReference>
<evidence type="ECO:0000256" key="3">
    <source>
        <dbReference type="ARBA" id="ARBA00022692"/>
    </source>
</evidence>
<keyword evidence="9" id="KW-1185">Reference proteome</keyword>
<gene>
    <name evidence="8" type="ORF">GU90_17605</name>
</gene>
<feature type="transmembrane region" description="Helical" evidence="7">
    <location>
        <begin position="21"/>
        <end position="46"/>
    </location>
</feature>